<dbReference type="SMART" id="SM00530">
    <property type="entry name" value="HTH_XRE"/>
    <property type="match status" value="1"/>
</dbReference>
<evidence type="ECO:0000313" key="2">
    <source>
        <dbReference type="EMBL" id="PAU46400.1"/>
    </source>
</evidence>
<dbReference type="Pfam" id="PF01381">
    <property type="entry name" value="HTH_3"/>
    <property type="match status" value="1"/>
</dbReference>
<name>A0A2A2D512_9ACTN</name>
<evidence type="ECO:0000259" key="1">
    <source>
        <dbReference type="PROSITE" id="PS50943"/>
    </source>
</evidence>
<dbReference type="SUPFAM" id="SSF47413">
    <property type="entry name" value="lambda repressor-like DNA-binding domains"/>
    <property type="match status" value="1"/>
</dbReference>
<comment type="caution">
    <text evidence="2">The sequence shown here is derived from an EMBL/GenBank/DDBJ whole genome shotgun (WGS) entry which is preliminary data.</text>
</comment>
<dbReference type="PROSITE" id="PS50943">
    <property type="entry name" value="HTH_CROC1"/>
    <property type="match status" value="1"/>
</dbReference>
<reference evidence="2 3" key="1">
    <citation type="submission" date="2017-08" db="EMBL/GenBank/DDBJ databases">
        <title>Genome sequence of Streptomyces albireticuli NRRL B-1670.</title>
        <authorList>
            <person name="Graham D.E."/>
            <person name="Mahan K.M."/>
            <person name="Klingeman D.M."/>
            <person name="Hettich R.L."/>
            <person name="Parry R.J."/>
            <person name="Spain J.C."/>
        </authorList>
    </citation>
    <scope>NUCLEOTIDE SEQUENCE [LARGE SCALE GENOMIC DNA]</scope>
    <source>
        <strain evidence="2 3">NRRL B-1670</strain>
    </source>
</reference>
<dbReference type="RefSeq" id="WP_095583107.1">
    <property type="nucleotide sequence ID" value="NZ_JAJQQQ010000020.1"/>
</dbReference>
<dbReference type="InterPro" id="IPR001387">
    <property type="entry name" value="Cro/C1-type_HTH"/>
</dbReference>
<dbReference type="GO" id="GO:0003677">
    <property type="term" value="F:DNA binding"/>
    <property type="evidence" value="ECO:0007669"/>
    <property type="project" value="InterPro"/>
</dbReference>
<proteinExistence type="predicted"/>
<accession>A0A2A2D512</accession>
<dbReference type="InterPro" id="IPR010982">
    <property type="entry name" value="Lambda_DNA-bd_dom_sf"/>
</dbReference>
<evidence type="ECO:0000313" key="3">
    <source>
        <dbReference type="Proteomes" id="UP000218944"/>
    </source>
</evidence>
<organism evidence="2 3">
    <name type="scientific">Streptomyces albireticuli</name>
    <dbReference type="NCBI Taxonomy" id="1940"/>
    <lineage>
        <taxon>Bacteria</taxon>
        <taxon>Bacillati</taxon>
        <taxon>Actinomycetota</taxon>
        <taxon>Actinomycetes</taxon>
        <taxon>Kitasatosporales</taxon>
        <taxon>Streptomycetaceae</taxon>
        <taxon>Streptomyces</taxon>
    </lineage>
</organism>
<sequence length="147" mass="15692">MGGTSAKTGERVADLQFAERLDILFADMYPASQGRPYTNGEVARATGLSTTAIGYLRSGRNQPSFDTAVRLAGFFGVPLDFFRSDEVAAAVRADLADLAAYRDGRARRILRRSAGLPPAVQDAIEAVISEYHGASGQPRSGEVAPEE</sequence>
<protein>
    <recommendedName>
        <fullName evidence="1">HTH cro/C1-type domain-containing protein</fullName>
    </recommendedName>
</protein>
<dbReference type="CDD" id="cd00093">
    <property type="entry name" value="HTH_XRE"/>
    <property type="match status" value="1"/>
</dbReference>
<keyword evidence="3" id="KW-1185">Reference proteome</keyword>
<feature type="domain" description="HTH cro/C1-type" evidence="1">
    <location>
        <begin position="41"/>
        <end position="82"/>
    </location>
</feature>
<dbReference type="Gene3D" id="1.10.260.40">
    <property type="entry name" value="lambda repressor-like DNA-binding domains"/>
    <property type="match status" value="1"/>
</dbReference>
<dbReference type="EMBL" id="NSJV01000459">
    <property type="protein sequence ID" value="PAU46400.1"/>
    <property type="molecule type" value="Genomic_DNA"/>
</dbReference>
<dbReference type="AlphaFoldDB" id="A0A2A2D512"/>
<gene>
    <name evidence="2" type="ORF">CK936_24345</name>
</gene>
<dbReference type="Proteomes" id="UP000218944">
    <property type="component" value="Unassembled WGS sequence"/>
</dbReference>